<evidence type="ECO:0000256" key="1">
    <source>
        <dbReference type="SAM" id="Phobius"/>
    </source>
</evidence>
<organism evidence="2 3">
    <name type="scientific">Paramecium sonneborni</name>
    <dbReference type="NCBI Taxonomy" id="65129"/>
    <lineage>
        <taxon>Eukaryota</taxon>
        <taxon>Sar</taxon>
        <taxon>Alveolata</taxon>
        <taxon>Ciliophora</taxon>
        <taxon>Intramacronucleata</taxon>
        <taxon>Oligohymenophorea</taxon>
        <taxon>Peniculida</taxon>
        <taxon>Parameciidae</taxon>
        <taxon>Paramecium</taxon>
    </lineage>
</organism>
<dbReference type="AlphaFoldDB" id="A0A8S1QA91"/>
<evidence type="ECO:0000313" key="3">
    <source>
        <dbReference type="Proteomes" id="UP000692954"/>
    </source>
</evidence>
<evidence type="ECO:0000313" key="2">
    <source>
        <dbReference type="EMBL" id="CAD8112125.1"/>
    </source>
</evidence>
<reference evidence="2" key="1">
    <citation type="submission" date="2021-01" db="EMBL/GenBank/DDBJ databases">
        <authorList>
            <consortium name="Genoscope - CEA"/>
            <person name="William W."/>
        </authorList>
    </citation>
    <scope>NUCLEOTIDE SEQUENCE</scope>
</reference>
<keyword evidence="1" id="KW-0472">Membrane</keyword>
<sequence>MLNNLQQSKRDEGNALIFEEKFQLYLGDLNDPQNKQQKFVCVLTVANGYFMNYNDITIKYSYYFIDDEADFKIQKYFSQVFHDFDRVIQTTNFIRLLGFLVLLLFNCIFNYEQEGNVILISIQLCEDQKASDKAKCRFLECVGIFRIKIMIDSLNYTKTIFTFFAKFDNFLEFIIVWNFNQFCINFGSIFGFLHKALALSLDSRLR</sequence>
<proteinExistence type="predicted"/>
<protein>
    <recommendedName>
        <fullName evidence="4">Transmembrane protein</fullName>
    </recommendedName>
</protein>
<name>A0A8S1QA91_9CILI</name>
<keyword evidence="1" id="KW-1133">Transmembrane helix</keyword>
<evidence type="ECO:0008006" key="4">
    <source>
        <dbReference type="Google" id="ProtNLM"/>
    </source>
</evidence>
<accession>A0A8S1QA91</accession>
<keyword evidence="1" id="KW-0812">Transmembrane</keyword>
<feature type="transmembrane region" description="Helical" evidence="1">
    <location>
        <begin position="93"/>
        <end position="111"/>
    </location>
</feature>
<keyword evidence="3" id="KW-1185">Reference proteome</keyword>
<gene>
    <name evidence="2" type="ORF">PSON_ATCC_30995.1.T1000037</name>
</gene>
<dbReference type="EMBL" id="CAJJDN010000100">
    <property type="protein sequence ID" value="CAD8112125.1"/>
    <property type="molecule type" value="Genomic_DNA"/>
</dbReference>
<comment type="caution">
    <text evidence="2">The sequence shown here is derived from an EMBL/GenBank/DDBJ whole genome shotgun (WGS) entry which is preliminary data.</text>
</comment>
<dbReference type="Proteomes" id="UP000692954">
    <property type="component" value="Unassembled WGS sequence"/>
</dbReference>